<dbReference type="GeneID" id="73770062"/>
<protein>
    <submittedName>
        <fullName evidence="2">Uncharacterized protein</fullName>
    </submittedName>
</protein>
<gene>
    <name evidence="2" type="ORF">GCM10009037_19100</name>
</gene>
<sequence>MALFPSDPMFYVLLALVLGFVFFCYLLLRRTLLSFREGKGGR</sequence>
<evidence type="ECO:0000256" key="1">
    <source>
        <dbReference type="SAM" id="Phobius"/>
    </source>
</evidence>
<evidence type="ECO:0000313" key="3">
    <source>
        <dbReference type="Proteomes" id="UP000628840"/>
    </source>
</evidence>
<feature type="transmembrane region" description="Helical" evidence="1">
    <location>
        <begin position="12"/>
        <end position="28"/>
    </location>
</feature>
<keyword evidence="3" id="KW-1185">Reference proteome</keyword>
<evidence type="ECO:0000313" key="2">
    <source>
        <dbReference type="EMBL" id="GGL35610.1"/>
    </source>
</evidence>
<keyword evidence="1" id="KW-1133">Transmembrane helix</keyword>
<dbReference type="InterPro" id="IPR057181">
    <property type="entry name" value="DUF7859"/>
</dbReference>
<dbReference type="RefSeq" id="WP_255494090.1">
    <property type="nucleotide sequence ID" value="NZ_BMPF01000002.1"/>
</dbReference>
<comment type="caution">
    <text evidence="2">The sequence shown here is derived from an EMBL/GenBank/DDBJ whole genome shotgun (WGS) entry which is preliminary data.</text>
</comment>
<organism evidence="2 3">
    <name type="scientific">Halarchaeum grantii</name>
    <dbReference type="NCBI Taxonomy" id="1193105"/>
    <lineage>
        <taxon>Archaea</taxon>
        <taxon>Methanobacteriati</taxon>
        <taxon>Methanobacteriota</taxon>
        <taxon>Stenosarchaea group</taxon>
        <taxon>Halobacteria</taxon>
        <taxon>Halobacteriales</taxon>
        <taxon>Halobacteriaceae</taxon>
    </lineage>
</organism>
<dbReference type="EMBL" id="BMPF01000002">
    <property type="protein sequence ID" value="GGL35610.1"/>
    <property type="molecule type" value="Genomic_DNA"/>
</dbReference>
<reference evidence="2 3" key="1">
    <citation type="journal article" date="2019" name="Int. J. Syst. Evol. Microbiol.">
        <title>The Global Catalogue of Microorganisms (GCM) 10K type strain sequencing project: providing services to taxonomists for standard genome sequencing and annotation.</title>
        <authorList>
            <consortium name="The Broad Institute Genomics Platform"/>
            <consortium name="The Broad Institute Genome Sequencing Center for Infectious Disease"/>
            <person name="Wu L."/>
            <person name="Ma J."/>
        </authorList>
    </citation>
    <scope>NUCLEOTIDE SEQUENCE [LARGE SCALE GENOMIC DNA]</scope>
    <source>
        <strain evidence="2 3">JCM 19585</strain>
    </source>
</reference>
<keyword evidence="1" id="KW-0472">Membrane</keyword>
<dbReference type="Pfam" id="PF25258">
    <property type="entry name" value="DUF7859"/>
    <property type="match status" value="1"/>
</dbReference>
<dbReference type="Proteomes" id="UP000628840">
    <property type="component" value="Unassembled WGS sequence"/>
</dbReference>
<dbReference type="AlphaFoldDB" id="A0A830F305"/>
<name>A0A830F305_9EURY</name>
<proteinExistence type="predicted"/>
<keyword evidence="1" id="KW-0812">Transmembrane</keyword>
<accession>A0A830F305</accession>